<comment type="cofactor">
    <cofactor evidence="1">
        <name>Mo-molybdopterin</name>
        <dbReference type="ChEBI" id="CHEBI:71302"/>
    </cofactor>
</comment>
<dbReference type="PROSITE" id="PS50255">
    <property type="entry name" value="CYTOCHROME_B5_2"/>
    <property type="match status" value="1"/>
</dbReference>
<dbReference type="Gene3D" id="3.90.420.10">
    <property type="entry name" value="Oxidoreductase, molybdopterin-binding domain"/>
    <property type="match status" value="1"/>
</dbReference>
<comment type="subunit">
    <text evidence="6">Homodimer.</text>
</comment>
<dbReference type="Pfam" id="PF00970">
    <property type="entry name" value="FAD_binding_6"/>
    <property type="match status" value="1"/>
</dbReference>
<evidence type="ECO:0000256" key="16">
    <source>
        <dbReference type="SAM" id="Coils"/>
    </source>
</evidence>
<evidence type="ECO:0000256" key="10">
    <source>
        <dbReference type="ARBA" id="ARBA00022630"/>
    </source>
</evidence>
<evidence type="ECO:0000256" key="11">
    <source>
        <dbReference type="ARBA" id="ARBA00022723"/>
    </source>
</evidence>
<proteinExistence type="inferred from homology"/>
<evidence type="ECO:0000256" key="9">
    <source>
        <dbReference type="ARBA" id="ARBA00022505"/>
    </source>
</evidence>
<dbReference type="PANTHER" id="PTHR19372">
    <property type="entry name" value="SULFITE REDUCTASE"/>
    <property type="match status" value="1"/>
</dbReference>
<dbReference type="InterPro" id="IPR017927">
    <property type="entry name" value="FAD-bd_FR_type"/>
</dbReference>
<dbReference type="GO" id="GO:0043546">
    <property type="term" value="F:molybdopterin cofactor binding"/>
    <property type="evidence" value="ECO:0007669"/>
    <property type="project" value="TreeGrafter"/>
</dbReference>
<dbReference type="Gene3D" id="2.60.40.650">
    <property type="match status" value="1"/>
</dbReference>
<evidence type="ECO:0000256" key="3">
    <source>
        <dbReference type="ARBA" id="ARBA00001974"/>
    </source>
</evidence>
<dbReference type="PROSITE" id="PS51384">
    <property type="entry name" value="FAD_FR"/>
    <property type="match status" value="1"/>
</dbReference>
<comment type="similarity">
    <text evidence="5">Belongs to the nitrate reductase family.</text>
</comment>
<evidence type="ECO:0000256" key="13">
    <source>
        <dbReference type="ARBA" id="ARBA00023002"/>
    </source>
</evidence>
<feature type="region of interest" description="Disordered" evidence="17">
    <location>
        <begin position="132"/>
        <end position="203"/>
    </location>
</feature>
<dbReference type="SUPFAM" id="SSF56524">
    <property type="entry name" value="Oxidoreductase molybdopterin-binding domain"/>
    <property type="match status" value="1"/>
</dbReference>
<dbReference type="InterPro" id="IPR000572">
    <property type="entry name" value="OxRdtase_Mopterin-bd_dom"/>
</dbReference>
<dbReference type="SMART" id="SM01117">
    <property type="entry name" value="Cyt-b5"/>
    <property type="match status" value="1"/>
</dbReference>
<dbReference type="GO" id="GO:0020037">
    <property type="term" value="F:heme binding"/>
    <property type="evidence" value="ECO:0007669"/>
    <property type="project" value="TreeGrafter"/>
</dbReference>
<dbReference type="GO" id="GO:0008482">
    <property type="term" value="F:sulfite oxidase activity"/>
    <property type="evidence" value="ECO:0007669"/>
    <property type="project" value="TreeGrafter"/>
</dbReference>
<dbReference type="PRINTS" id="PR00406">
    <property type="entry name" value="CYTB5RDTASE"/>
</dbReference>
<dbReference type="PRINTS" id="PR00407">
    <property type="entry name" value="EUMOPTERIN"/>
</dbReference>
<evidence type="ECO:0000256" key="12">
    <source>
        <dbReference type="ARBA" id="ARBA00022827"/>
    </source>
</evidence>
<organism evidence="20 21">
    <name type="scientific">Penicillium subrubescens</name>
    <dbReference type="NCBI Taxonomy" id="1316194"/>
    <lineage>
        <taxon>Eukaryota</taxon>
        <taxon>Fungi</taxon>
        <taxon>Dikarya</taxon>
        <taxon>Ascomycota</taxon>
        <taxon>Pezizomycotina</taxon>
        <taxon>Eurotiomycetes</taxon>
        <taxon>Eurotiomycetidae</taxon>
        <taxon>Eurotiales</taxon>
        <taxon>Aspergillaceae</taxon>
        <taxon>Penicillium</taxon>
    </lineage>
</organism>
<evidence type="ECO:0000259" key="18">
    <source>
        <dbReference type="PROSITE" id="PS50255"/>
    </source>
</evidence>
<name>A0A1Q5SU96_9EURO</name>
<dbReference type="EC" id="1.7.1.3" evidence="7"/>
<comment type="cofactor">
    <cofactor evidence="2">
        <name>heme</name>
        <dbReference type="ChEBI" id="CHEBI:30413"/>
    </cofactor>
</comment>
<dbReference type="Pfam" id="PF03404">
    <property type="entry name" value="Mo-co_dimer"/>
    <property type="match status" value="1"/>
</dbReference>
<dbReference type="Pfam" id="PF00174">
    <property type="entry name" value="Oxidored_molyb"/>
    <property type="match status" value="1"/>
</dbReference>
<keyword evidence="14" id="KW-0534">Nitrate assimilation</keyword>
<keyword evidence="11" id="KW-0479">Metal-binding</keyword>
<reference evidence="20 21" key="1">
    <citation type="submission" date="2016-10" db="EMBL/GenBank/DDBJ databases">
        <title>Genome sequence of the ascomycete fungus Penicillium subrubescens.</title>
        <authorList>
            <person name="De Vries R.P."/>
            <person name="Peng M."/>
            <person name="Dilokpimol A."/>
            <person name="Hilden K."/>
            <person name="Makela M.R."/>
            <person name="Grigoriev I."/>
            <person name="Riley R."/>
            <person name="Granchi Z."/>
        </authorList>
    </citation>
    <scope>NUCLEOTIDE SEQUENCE [LARGE SCALE GENOMIC DNA]</scope>
    <source>
        <strain evidence="20 21">CBS 132785</strain>
    </source>
</reference>
<dbReference type="SUPFAM" id="SSF81296">
    <property type="entry name" value="E set domains"/>
    <property type="match status" value="1"/>
</dbReference>
<dbReference type="GO" id="GO:0030151">
    <property type="term" value="F:molybdenum ion binding"/>
    <property type="evidence" value="ECO:0007669"/>
    <property type="project" value="InterPro"/>
</dbReference>
<keyword evidence="10" id="KW-0285">Flavoprotein</keyword>
<keyword evidence="21" id="KW-1185">Reference proteome</keyword>
<evidence type="ECO:0000256" key="8">
    <source>
        <dbReference type="ARBA" id="ARBA00015499"/>
    </source>
</evidence>
<dbReference type="Gene3D" id="3.10.120.10">
    <property type="entry name" value="Cytochrome b5-like heme/steroid binding domain"/>
    <property type="match status" value="1"/>
</dbReference>
<dbReference type="AlphaFoldDB" id="A0A1Q5SU96"/>
<evidence type="ECO:0000313" key="21">
    <source>
        <dbReference type="Proteomes" id="UP000186955"/>
    </source>
</evidence>
<protein>
    <recommendedName>
        <fullName evidence="8">Nitrate reductase [NADPH]</fullName>
        <ecNumber evidence="7">1.7.1.3</ecNumber>
    </recommendedName>
</protein>
<dbReference type="CDD" id="cd06183">
    <property type="entry name" value="cyt_b5_reduct_like"/>
    <property type="match status" value="1"/>
</dbReference>
<dbReference type="InterPro" id="IPR005066">
    <property type="entry name" value="MoCF_OxRdtse_dimer"/>
</dbReference>
<evidence type="ECO:0000256" key="4">
    <source>
        <dbReference type="ARBA" id="ARBA00003838"/>
    </source>
</evidence>
<dbReference type="FunFam" id="3.90.420.10:FF:000003">
    <property type="entry name" value="Nitrate reductase"/>
    <property type="match status" value="1"/>
</dbReference>
<evidence type="ECO:0000256" key="15">
    <source>
        <dbReference type="ARBA" id="ARBA00049155"/>
    </source>
</evidence>
<evidence type="ECO:0000256" key="7">
    <source>
        <dbReference type="ARBA" id="ARBA00012673"/>
    </source>
</evidence>
<dbReference type="Pfam" id="PF00173">
    <property type="entry name" value="Cyt-b5"/>
    <property type="match status" value="1"/>
</dbReference>
<evidence type="ECO:0000313" key="20">
    <source>
        <dbReference type="EMBL" id="OKO91588.1"/>
    </source>
</evidence>
<comment type="catalytic activity">
    <reaction evidence="15">
        <text>nitrite + NADP(+) + H2O = nitrate + NADPH + H(+)</text>
        <dbReference type="Rhea" id="RHEA:19061"/>
        <dbReference type="ChEBI" id="CHEBI:15377"/>
        <dbReference type="ChEBI" id="CHEBI:15378"/>
        <dbReference type="ChEBI" id="CHEBI:16301"/>
        <dbReference type="ChEBI" id="CHEBI:17632"/>
        <dbReference type="ChEBI" id="CHEBI:57783"/>
        <dbReference type="ChEBI" id="CHEBI:58349"/>
        <dbReference type="EC" id="1.7.1.3"/>
    </reaction>
</comment>
<dbReference type="InterPro" id="IPR008335">
    <property type="entry name" value="Mopterin_OxRdtase_euk"/>
</dbReference>
<feature type="compositionally biased region" description="Basic and acidic residues" evidence="17">
    <location>
        <begin position="8"/>
        <end position="27"/>
    </location>
</feature>
<evidence type="ECO:0000256" key="6">
    <source>
        <dbReference type="ARBA" id="ARBA00011738"/>
    </source>
</evidence>
<feature type="domain" description="FAD-binding FR-type" evidence="19">
    <location>
        <begin position="790"/>
        <end position="902"/>
    </location>
</feature>
<dbReference type="GO" id="GO:0006790">
    <property type="term" value="P:sulfur compound metabolic process"/>
    <property type="evidence" value="ECO:0007669"/>
    <property type="project" value="TreeGrafter"/>
</dbReference>
<dbReference type="PANTHER" id="PTHR19372:SF7">
    <property type="entry name" value="SULFITE OXIDASE, MITOCHONDRIAL"/>
    <property type="match status" value="1"/>
</dbReference>
<dbReference type="GO" id="GO:0050464">
    <property type="term" value="F:nitrate reductase (NADPH) activity"/>
    <property type="evidence" value="ECO:0007669"/>
    <property type="project" value="UniProtKB-EC"/>
</dbReference>
<feature type="domain" description="Cytochrome b5 heme-binding" evidence="18">
    <location>
        <begin position="679"/>
        <end position="757"/>
    </location>
</feature>
<keyword evidence="12" id="KW-0274">FAD</keyword>
<accession>A0A1Q5SU96</accession>
<dbReference type="SUPFAM" id="SSF63380">
    <property type="entry name" value="Riboflavin synthase domain-like"/>
    <property type="match status" value="1"/>
</dbReference>
<feature type="compositionally biased region" description="Basic and acidic residues" evidence="17">
    <location>
        <begin position="132"/>
        <end position="192"/>
    </location>
</feature>
<evidence type="ECO:0000256" key="1">
    <source>
        <dbReference type="ARBA" id="ARBA00001924"/>
    </source>
</evidence>
<evidence type="ECO:0000256" key="2">
    <source>
        <dbReference type="ARBA" id="ARBA00001971"/>
    </source>
</evidence>
<evidence type="ECO:0000256" key="5">
    <source>
        <dbReference type="ARBA" id="ARBA00006253"/>
    </source>
</evidence>
<dbReference type="SUPFAM" id="SSF55856">
    <property type="entry name" value="Cytochrome b5-like heme/steroid binding domain"/>
    <property type="match status" value="1"/>
</dbReference>
<dbReference type="EMBL" id="MNBE01000746">
    <property type="protein sequence ID" value="OKO91588.1"/>
    <property type="molecule type" value="Genomic_DNA"/>
</dbReference>
<feature type="coiled-coil region" evidence="16">
    <location>
        <begin position="57"/>
        <end position="84"/>
    </location>
</feature>
<dbReference type="OrthoDB" id="432685at2759"/>
<evidence type="ECO:0000256" key="17">
    <source>
        <dbReference type="SAM" id="MobiDB-lite"/>
    </source>
</evidence>
<dbReference type="InterPro" id="IPR001433">
    <property type="entry name" value="OxRdtase_FAD/NAD-bd"/>
</dbReference>
<evidence type="ECO:0000256" key="14">
    <source>
        <dbReference type="ARBA" id="ARBA00023063"/>
    </source>
</evidence>
<dbReference type="InterPro" id="IPR036374">
    <property type="entry name" value="OxRdtase_Mopterin-bd_sf"/>
</dbReference>
<feature type="region of interest" description="Disordered" evidence="17">
    <location>
        <begin position="1"/>
        <end position="27"/>
    </location>
</feature>
<comment type="cofactor">
    <cofactor evidence="3">
        <name>FAD</name>
        <dbReference type="ChEBI" id="CHEBI:57692"/>
    </cofactor>
</comment>
<keyword evidence="9" id="KW-0500">Molybdenum</keyword>
<comment type="function">
    <text evidence="4">Nitrate reductase is a key enzyme involved in the first step of nitrate assimilation in plants, fungi and bacteria.</text>
</comment>
<dbReference type="InterPro" id="IPR014756">
    <property type="entry name" value="Ig_E-set"/>
</dbReference>
<dbReference type="InterPro" id="IPR001199">
    <property type="entry name" value="Cyt_B5-like_heme/steroid-bd"/>
</dbReference>
<dbReference type="InterPro" id="IPR039261">
    <property type="entry name" value="FNR_nucleotide-bd"/>
</dbReference>
<evidence type="ECO:0000259" key="19">
    <source>
        <dbReference type="PROSITE" id="PS51384"/>
    </source>
</evidence>
<dbReference type="GO" id="GO:0042128">
    <property type="term" value="P:nitrate assimilation"/>
    <property type="evidence" value="ECO:0007669"/>
    <property type="project" value="UniProtKB-KW"/>
</dbReference>
<dbReference type="InterPro" id="IPR008333">
    <property type="entry name" value="Cbr1-like_FAD-bd_dom"/>
</dbReference>
<dbReference type="Proteomes" id="UP000186955">
    <property type="component" value="Unassembled WGS sequence"/>
</dbReference>
<dbReference type="Pfam" id="PF00175">
    <property type="entry name" value="NAD_binding_1"/>
    <property type="match status" value="1"/>
</dbReference>
<feature type="compositionally biased region" description="Polar residues" evidence="17">
    <location>
        <begin position="193"/>
        <end position="203"/>
    </location>
</feature>
<gene>
    <name evidence="20" type="ORF">PENSUB_12995</name>
</gene>
<dbReference type="Gene3D" id="2.40.30.10">
    <property type="entry name" value="Translation factors"/>
    <property type="match status" value="1"/>
</dbReference>
<sequence>MTPRPHYTHPDRSHGGSSKDEIQNEPDWIKTHSHRIGFCDPDDRHPGHTHVGDEWETERQREFLTQAKKEAEELSEELRNKKLINVREFMAKQEDYHLRFPENHPTGWRYVLHTTEDFIKYKQDWPVNVKKRQEEAEEKKKESEQKEKDSKNPQKEHEWRRGRGENETHHEAHATDSKDNNKDYSDSEKKEGQQSLQDKYSPQELSLLRLLQAESELMRTIQENDGTAKTPIKPAKEQDLSIDETDQFTPDNWIPRSTNLVRLTGKHPLNCEPELTALFDAGLITPNQLHYIRNHGPVPHLLWETHRIDVANGKLVLSMDDLQNSFEAINIAVALACDGNRRKELNMIRKSKGFNWGAGAISCAFWKGALLCDVLSAAGLDDDIIRNSGVRRWVHFEGADELSEGKYATSIPLAYAMDPENDVILAYEMNDVPLPPDHGYPVRLLIPGFVGGRCVKWLHRIWVSEKENDSHYHIWDNRVLPGFVRDMDSEFAHTMFHHPSTACNEQNLNSIIVKPEHGETIHLSNVGSNQSYRISGIAYDGGGHEVQRVEVSLDGGETWLYCVRKFPEYPVRHGRKFWTWIHWHVDVGLAHLIRAESIVVRCFNVFKNMQPEKPAWNIMGMMNNCWYTVRPEILHDQDHDGISLYFRHPTEPGTGKGGWMQPTTENQIEKIKHEVASPQKQFTREEIEKHNKEDDCWIVINGKVYDATSVLEWHPGGKAPIMAHAGKVHVDTTDEFDSIHDDYAEQKLSECVLGLVTEKAMGFIKGQAEDAAKEKANPTETGSETVFNRHRWNAIRFAEKKALSEDTNQYTFSLAPNAKKLGLGTCQHLQLGFHFSDRLVVRPYTPTRPVFEKEEDGTFDLVVKTYRPDKSQPGGTMSNILDCLRPGEEIEVKGPTGEIKYIGQGKFLIDKKEYHFGKVSLVLGGSGITPGYQLISRILRAKDRGEKEDKTALKVIDANKTEGDILLRGELDELAKKHSDQFQITHILSHPGDDWKGEKGHVSKEILEKYAFGPEKGVVALLCGPPTMIQKAVLPALQETGYKEDENLFGF</sequence>
<comment type="caution">
    <text evidence="20">The sequence shown here is derived from an EMBL/GenBank/DDBJ whole genome shotgun (WGS) entry which is preliminary data.</text>
</comment>
<keyword evidence="16" id="KW-0175">Coiled coil</keyword>
<dbReference type="InterPro" id="IPR036400">
    <property type="entry name" value="Cyt_B5-like_heme/steroid_sf"/>
</dbReference>
<dbReference type="InterPro" id="IPR017938">
    <property type="entry name" value="Riboflavin_synthase-like_b-brl"/>
</dbReference>
<dbReference type="STRING" id="1316194.A0A1Q5SU96"/>
<dbReference type="SUPFAM" id="SSF52343">
    <property type="entry name" value="Ferredoxin reductase-like, C-terminal NADP-linked domain"/>
    <property type="match status" value="1"/>
</dbReference>
<keyword evidence="13" id="KW-0560">Oxidoreductase</keyword>
<dbReference type="Gene3D" id="3.40.50.80">
    <property type="entry name" value="Nucleotide-binding domain of ferredoxin-NADP reductase (FNR) module"/>
    <property type="match status" value="1"/>
</dbReference>